<sequence>MALANRSSKIRMLAREIYTANLIFSCTYILCMCIKEKFQAQAGGQVNRRTGEQQANRRSSNQAIQQPYQHIPPSSPSKNSV</sequence>
<name>A0A811VJ22_CERCA</name>
<evidence type="ECO:0000256" key="1">
    <source>
        <dbReference type="SAM" id="MobiDB-lite"/>
    </source>
</evidence>
<reference evidence="2" key="1">
    <citation type="submission" date="2020-11" db="EMBL/GenBank/DDBJ databases">
        <authorList>
            <person name="Whitehead M."/>
        </authorList>
    </citation>
    <scope>NUCLEOTIDE SEQUENCE</scope>
    <source>
        <strain evidence="2">EGII</strain>
    </source>
</reference>
<comment type="caution">
    <text evidence="2">The sequence shown here is derived from an EMBL/GenBank/DDBJ whole genome shotgun (WGS) entry which is preliminary data.</text>
</comment>
<proteinExistence type="predicted"/>
<organism evidence="2 3">
    <name type="scientific">Ceratitis capitata</name>
    <name type="common">Mediterranean fruit fly</name>
    <name type="synonym">Tephritis capitata</name>
    <dbReference type="NCBI Taxonomy" id="7213"/>
    <lineage>
        <taxon>Eukaryota</taxon>
        <taxon>Metazoa</taxon>
        <taxon>Ecdysozoa</taxon>
        <taxon>Arthropoda</taxon>
        <taxon>Hexapoda</taxon>
        <taxon>Insecta</taxon>
        <taxon>Pterygota</taxon>
        <taxon>Neoptera</taxon>
        <taxon>Endopterygota</taxon>
        <taxon>Diptera</taxon>
        <taxon>Brachycera</taxon>
        <taxon>Muscomorpha</taxon>
        <taxon>Tephritoidea</taxon>
        <taxon>Tephritidae</taxon>
        <taxon>Ceratitis</taxon>
        <taxon>Ceratitis</taxon>
    </lineage>
</organism>
<feature type="region of interest" description="Disordered" evidence="1">
    <location>
        <begin position="41"/>
        <end position="81"/>
    </location>
</feature>
<gene>
    <name evidence="2" type="ORF">CCAP1982_LOCUS23396</name>
</gene>
<protein>
    <submittedName>
        <fullName evidence="2">(Mediterranean fruit fly) hypothetical protein</fullName>
    </submittedName>
</protein>
<evidence type="ECO:0000313" key="3">
    <source>
        <dbReference type="Proteomes" id="UP000606786"/>
    </source>
</evidence>
<dbReference type="Proteomes" id="UP000606786">
    <property type="component" value="Unassembled WGS sequence"/>
</dbReference>
<feature type="compositionally biased region" description="Polar residues" evidence="1">
    <location>
        <begin position="42"/>
        <end position="68"/>
    </location>
</feature>
<dbReference type="EMBL" id="CAJHJT010000056">
    <property type="protein sequence ID" value="CAD7015456.1"/>
    <property type="molecule type" value="Genomic_DNA"/>
</dbReference>
<evidence type="ECO:0000313" key="2">
    <source>
        <dbReference type="EMBL" id="CAD7015456.1"/>
    </source>
</evidence>
<keyword evidence="3" id="KW-1185">Reference proteome</keyword>
<accession>A0A811VJ22</accession>
<dbReference type="AlphaFoldDB" id="A0A811VJ22"/>